<proteinExistence type="predicted"/>
<dbReference type="OrthoDB" id="444255at2759"/>
<name>A0A2T7P5D7_POMCA</name>
<organism evidence="2 3">
    <name type="scientific">Pomacea canaliculata</name>
    <name type="common">Golden apple snail</name>
    <dbReference type="NCBI Taxonomy" id="400727"/>
    <lineage>
        <taxon>Eukaryota</taxon>
        <taxon>Metazoa</taxon>
        <taxon>Spiralia</taxon>
        <taxon>Lophotrochozoa</taxon>
        <taxon>Mollusca</taxon>
        <taxon>Gastropoda</taxon>
        <taxon>Caenogastropoda</taxon>
        <taxon>Architaenioglossa</taxon>
        <taxon>Ampullarioidea</taxon>
        <taxon>Ampullariidae</taxon>
        <taxon>Pomacea</taxon>
    </lineage>
</organism>
<dbReference type="EMBL" id="PZQS01000006">
    <property type="protein sequence ID" value="PVD28637.1"/>
    <property type="molecule type" value="Genomic_DNA"/>
</dbReference>
<dbReference type="AlphaFoldDB" id="A0A2T7P5D7"/>
<evidence type="ECO:0000313" key="3">
    <source>
        <dbReference type="Proteomes" id="UP000245119"/>
    </source>
</evidence>
<protein>
    <recommendedName>
        <fullName evidence="1">LicD/FKTN/FKRP nucleotidyltransferase domain-containing protein</fullName>
    </recommendedName>
</protein>
<dbReference type="Pfam" id="PF04991">
    <property type="entry name" value="LicD"/>
    <property type="match status" value="1"/>
</dbReference>
<evidence type="ECO:0000313" key="2">
    <source>
        <dbReference type="EMBL" id="PVD28637.1"/>
    </source>
</evidence>
<comment type="caution">
    <text evidence="2">The sequence shown here is derived from an EMBL/GenBank/DDBJ whole genome shotgun (WGS) entry which is preliminary data.</text>
</comment>
<dbReference type="PANTHER" id="PTHR13627">
    <property type="entry name" value="FUKUTIN RELATED PROTEIN"/>
    <property type="match status" value="1"/>
</dbReference>
<dbReference type="InterPro" id="IPR007074">
    <property type="entry name" value="LicD/FKTN/FKRP_NTP_transf"/>
</dbReference>
<dbReference type="InterPro" id="IPR052613">
    <property type="entry name" value="LicD_transferase"/>
</dbReference>
<gene>
    <name evidence="2" type="ORF">C0Q70_11231</name>
</gene>
<sequence length="192" mass="22043">MHMKHQPWYSFPSPCHLDSTTESDMVYLVHKIDEVFRELHVPYVLCYGTLWGALRQGAILPWDNNIDVCTLHSEFTKVSFSMVQETFQQHGVTFKGHFGGGEYHLTFNSASGTLHLWTVSADGEFAYPSGWFSSLQRMLGNTQPFVPAHLLEAPLQSILFHGKNMLVPHENIEMLKYLYPDNWWLEVKPPGC</sequence>
<dbReference type="STRING" id="400727.A0A2T7P5D7"/>
<accession>A0A2T7P5D7</accession>
<dbReference type="GO" id="GO:0009100">
    <property type="term" value="P:glycoprotein metabolic process"/>
    <property type="evidence" value="ECO:0007669"/>
    <property type="project" value="UniProtKB-ARBA"/>
</dbReference>
<dbReference type="PANTHER" id="PTHR13627:SF32">
    <property type="entry name" value="AGAP006029-PA"/>
    <property type="match status" value="1"/>
</dbReference>
<reference evidence="2 3" key="1">
    <citation type="submission" date="2018-04" db="EMBL/GenBank/DDBJ databases">
        <title>The genome of golden apple snail Pomacea canaliculata provides insight into stress tolerance and invasive adaptation.</title>
        <authorList>
            <person name="Liu C."/>
            <person name="Liu B."/>
            <person name="Ren Y."/>
            <person name="Zhang Y."/>
            <person name="Wang H."/>
            <person name="Li S."/>
            <person name="Jiang F."/>
            <person name="Yin L."/>
            <person name="Zhang G."/>
            <person name="Qian W."/>
            <person name="Fan W."/>
        </authorList>
    </citation>
    <scope>NUCLEOTIDE SEQUENCE [LARGE SCALE GENOMIC DNA]</scope>
    <source>
        <strain evidence="2">SZHN2017</strain>
        <tissue evidence="2">Muscle</tissue>
    </source>
</reference>
<dbReference type="Proteomes" id="UP000245119">
    <property type="component" value="Linkage Group LG6"/>
</dbReference>
<feature type="domain" description="LicD/FKTN/FKRP nucleotidyltransferase" evidence="1">
    <location>
        <begin position="40"/>
        <end position="78"/>
    </location>
</feature>
<keyword evidence="3" id="KW-1185">Reference proteome</keyword>
<evidence type="ECO:0000259" key="1">
    <source>
        <dbReference type="Pfam" id="PF04991"/>
    </source>
</evidence>